<reference evidence="2 4" key="1">
    <citation type="journal article" date="2012" name="Nature">
        <title>Algal genomes reveal evolutionary mosaicism and the fate of nucleomorphs.</title>
        <authorList>
            <consortium name="DOE Joint Genome Institute"/>
            <person name="Curtis B.A."/>
            <person name="Tanifuji G."/>
            <person name="Burki F."/>
            <person name="Gruber A."/>
            <person name="Irimia M."/>
            <person name="Maruyama S."/>
            <person name="Arias M.C."/>
            <person name="Ball S.G."/>
            <person name="Gile G.H."/>
            <person name="Hirakawa Y."/>
            <person name="Hopkins J.F."/>
            <person name="Kuo A."/>
            <person name="Rensing S.A."/>
            <person name="Schmutz J."/>
            <person name="Symeonidi A."/>
            <person name="Elias M."/>
            <person name="Eveleigh R.J."/>
            <person name="Herman E.K."/>
            <person name="Klute M.J."/>
            <person name="Nakayama T."/>
            <person name="Obornik M."/>
            <person name="Reyes-Prieto A."/>
            <person name="Armbrust E.V."/>
            <person name="Aves S.J."/>
            <person name="Beiko R.G."/>
            <person name="Coutinho P."/>
            <person name="Dacks J.B."/>
            <person name="Durnford D.G."/>
            <person name="Fast N.M."/>
            <person name="Green B.R."/>
            <person name="Grisdale C.J."/>
            <person name="Hempel F."/>
            <person name="Henrissat B."/>
            <person name="Hoppner M.P."/>
            <person name="Ishida K."/>
            <person name="Kim E."/>
            <person name="Koreny L."/>
            <person name="Kroth P.G."/>
            <person name="Liu Y."/>
            <person name="Malik S.B."/>
            <person name="Maier U.G."/>
            <person name="McRose D."/>
            <person name="Mock T."/>
            <person name="Neilson J.A."/>
            <person name="Onodera N.T."/>
            <person name="Poole A.M."/>
            <person name="Pritham E.J."/>
            <person name="Richards T.A."/>
            <person name="Rocap G."/>
            <person name="Roy S.W."/>
            <person name="Sarai C."/>
            <person name="Schaack S."/>
            <person name="Shirato S."/>
            <person name="Slamovits C.H."/>
            <person name="Spencer D.F."/>
            <person name="Suzuki S."/>
            <person name="Worden A.Z."/>
            <person name="Zauner S."/>
            <person name="Barry K."/>
            <person name="Bell C."/>
            <person name="Bharti A.K."/>
            <person name="Crow J.A."/>
            <person name="Grimwood J."/>
            <person name="Kramer R."/>
            <person name="Lindquist E."/>
            <person name="Lucas S."/>
            <person name="Salamov A."/>
            <person name="McFadden G.I."/>
            <person name="Lane C.E."/>
            <person name="Keeling P.J."/>
            <person name="Gray M.W."/>
            <person name="Grigoriev I.V."/>
            <person name="Archibald J.M."/>
        </authorList>
    </citation>
    <scope>NUCLEOTIDE SEQUENCE</scope>
    <source>
        <strain evidence="2 4">CCMP2712</strain>
    </source>
</reference>
<feature type="coiled-coil region" evidence="1">
    <location>
        <begin position="31"/>
        <end position="65"/>
    </location>
</feature>
<reference evidence="3" key="3">
    <citation type="submission" date="2015-06" db="UniProtKB">
        <authorList>
            <consortium name="EnsemblProtists"/>
        </authorList>
    </citation>
    <scope>IDENTIFICATION</scope>
</reference>
<dbReference type="PaxDb" id="55529-EKX46849"/>
<dbReference type="HOGENOM" id="CLU_1450248_0_0_1"/>
<accession>L1JFE3</accession>
<dbReference type="EnsemblProtists" id="EKX46849">
    <property type="protein sequence ID" value="EKX46849"/>
    <property type="gene ID" value="GUITHDRAFT_107204"/>
</dbReference>
<dbReference type="KEGG" id="gtt:GUITHDRAFT_107204"/>
<protein>
    <submittedName>
        <fullName evidence="2 3">Uncharacterized protein</fullName>
    </submittedName>
</protein>
<keyword evidence="4" id="KW-1185">Reference proteome</keyword>
<evidence type="ECO:0000313" key="4">
    <source>
        <dbReference type="Proteomes" id="UP000011087"/>
    </source>
</evidence>
<proteinExistence type="predicted"/>
<gene>
    <name evidence="2" type="ORF">GUITHDRAFT_107204</name>
</gene>
<dbReference type="EMBL" id="JH992992">
    <property type="protein sequence ID" value="EKX46849.1"/>
    <property type="molecule type" value="Genomic_DNA"/>
</dbReference>
<organism evidence="2">
    <name type="scientific">Guillardia theta (strain CCMP2712)</name>
    <name type="common">Cryptophyte</name>
    <dbReference type="NCBI Taxonomy" id="905079"/>
    <lineage>
        <taxon>Eukaryota</taxon>
        <taxon>Cryptophyceae</taxon>
        <taxon>Pyrenomonadales</taxon>
        <taxon>Geminigeraceae</taxon>
        <taxon>Guillardia</taxon>
    </lineage>
</organism>
<name>L1JFE3_GUITC</name>
<keyword evidence="1" id="KW-0175">Coiled coil</keyword>
<reference evidence="4" key="2">
    <citation type="submission" date="2012-11" db="EMBL/GenBank/DDBJ databases">
        <authorList>
            <person name="Kuo A."/>
            <person name="Curtis B.A."/>
            <person name="Tanifuji G."/>
            <person name="Burki F."/>
            <person name="Gruber A."/>
            <person name="Irimia M."/>
            <person name="Maruyama S."/>
            <person name="Arias M.C."/>
            <person name="Ball S.G."/>
            <person name="Gile G.H."/>
            <person name="Hirakawa Y."/>
            <person name="Hopkins J.F."/>
            <person name="Rensing S.A."/>
            <person name="Schmutz J."/>
            <person name="Symeonidi A."/>
            <person name="Elias M."/>
            <person name="Eveleigh R.J."/>
            <person name="Herman E.K."/>
            <person name="Klute M.J."/>
            <person name="Nakayama T."/>
            <person name="Obornik M."/>
            <person name="Reyes-Prieto A."/>
            <person name="Armbrust E.V."/>
            <person name="Aves S.J."/>
            <person name="Beiko R.G."/>
            <person name="Coutinho P."/>
            <person name="Dacks J.B."/>
            <person name="Durnford D.G."/>
            <person name="Fast N.M."/>
            <person name="Green B.R."/>
            <person name="Grisdale C."/>
            <person name="Hempe F."/>
            <person name="Henrissat B."/>
            <person name="Hoppner M.P."/>
            <person name="Ishida K.-I."/>
            <person name="Kim E."/>
            <person name="Koreny L."/>
            <person name="Kroth P.G."/>
            <person name="Liu Y."/>
            <person name="Malik S.-B."/>
            <person name="Maier U.G."/>
            <person name="McRose D."/>
            <person name="Mock T."/>
            <person name="Neilson J.A."/>
            <person name="Onodera N.T."/>
            <person name="Poole A.M."/>
            <person name="Pritham E.J."/>
            <person name="Richards T.A."/>
            <person name="Rocap G."/>
            <person name="Roy S.W."/>
            <person name="Sarai C."/>
            <person name="Schaack S."/>
            <person name="Shirato S."/>
            <person name="Slamovits C.H."/>
            <person name="Spencer D.F."/>
            <person name="Suzuki S."/>
            <person name="Worden A.Z."/>
            <person name="Zauner S."/>
            <person name="Barry K."/>
            <person name="Bell C."/>
            <person name="Bharti A.K."/>
            <person name="Crow J.A."/>
            <person name="Grimwood J."/>
            <person name="Kramer R."/>
            <person name="Lindquist E."/>
            <person name="Lucas S."/>
            <person name="Salamov A."/>
            <person name="McFadden G.I."/>
            <person name="Lane C.E."/>
            <person name="Keeling P.J."/>
            <person name="Gray M.W."/>
            <person name="Grigoriev I.V."/>
            <person name="Archibald J.M."/>
        </authorList>
    </citation>
    <scope>NUCLEOTIDE SEQUENCE</scope>
    <source>
        <strain evidence="4">CCMP2712</strain>
    </source>
</reference>
<dbReference type="GeneID" id="17303684"/>
<sequence>MAARRRPGDNKSAGILTLLYDEAIKQSIKLEKDTNKQIEDKDQQIDDLKNEKISLEANKDQLINALNLQLQDMRLKAFIVNNRALIEIGISRYNCSMSLTDGIKTFLTGHLLTEPKNTLNEYSKTVCRQLRDFGFAGKEQSVSKELANLMHEISKPLHSMQVCRELSTEGMWWEGIRRMQKRLLSWS</sequence>
<evidence type="ECO:0000313" key="3">
    <source>
        <dbReference type="EnsemblProtists" id="EKX46849"/>
    </source>
</evidence>
<dbReference type="Proteomes" id="UP000011087">
    <property type="component" value="Unassembled WGS sequence"/>
</dbReference>
<evidence type="ECO:0000256" key="1">
    <source>
        <dbReference type="SAM" id="Coils"/>
    </source>
</evidence>
<dbReference type="AlphaFoldDB" id="L1JFE3"/>
<dbReference type="RefSeq" id="XP_005833829.1">
    <property type="nucleotide sequence ID" value="XM_005833772.1"/>
</dbReference>
<evidence type="ECO:0000313" key="2">
    <source>
        <dbReference type="EMBL" id="EKX46849.1"/>
    </source>
</evidence>